<sequence length="907" mass="101178">PVTNVPCTANKSGTNNLNGFLAEFCSSKERVVGLGDLIGKDCKDHVFTKSKIVYFCGSASVWYAVVSRLVGRVVMVSGMKKKMVFLGEGKSLMMYVTTEKAVIHVPMLGAGKNGVDGRNGGVREKGMCSVYTGSVTAMYMQGMVFELDQKVLVLLTDNQLSLPHSLRIGAIVTVRNFHIEDPKFAWTKVIIFGSCYKTSIRVNAFSPIESGCYQVLQSRSLLRKFIESLQFSSRLWVLLVVSSLRKKFAGVLSEMEILGSKHIEGLVQKYSSSCLPLSVFRFRHGVLSEYCLHDLCGCGKEIDYSFPKLVVPISNLLSQCEDMYIKSLYEMNHQYRRIVCGGRSHDQPFRKIIKSEDMNIVLLGNLRISEHSGKLQLIDATGSIDVVIPDLTSVWSVRDIYEINEFSVIMEGFPRQLEHLELLSGEPFACRNIFNHFPLSARKKINIYIRCHMKDAKSRNHILRPSFSGEYVVSSNLSVYAEGIILPWNLVLHNKEIDLIGSSGDKSQCDLSCQHEFPCTVDCRVYSEKSTVNSGDLLNCTTAAKKVLLEFKSDSFWKFESLRIDGYYLIKHHYKGLVCPSKDPDKVFVDSKSHLWNVSFSADEDGPTTARSDEICPDINIHLSPDHLSFLEVKLRELKQDLIQPTNSIKVPSAPTPSVAFGVSLSTGNLLSVQGRVMAVHRCDQSRPFARAHPRIVHSVTSSVCIHVLVDRNIVKIYSNLSEHGYPTGFGPGVKANFRRVLLTAEGGVLKLTPASYIEIDSIIIDDNQCSNEHDITSVKSVVETTTSLLTGPAVLISEMMHVSNHKKMRLHCRVVSVYILVMEKNSTFLQSSKVDSSMSFPLAGFIMVSVDSDSAVKESDEQFLKALILQACSSNTWNVVGSVLDSEDLNQIDEQLQRLDMMMKLP</sequence>
<proteinExistence type="inferred from homology"/>
<feature type="non-terminal residue" evidence="9">
    <location>
        <position position="1"/>
    </location>
</feature>
<dbReference type="Proteomes" id="UP001206925">
    <property type="component" value="Unassembled WGS sequence"/>
</dbReference>
<comment type="caution">
    <text evidence="9">The sequence shown here is derived from an EMBL/GenBank/DDBJ whole genome shotgun (WGS) entry which is preliminary data.</text>
</comment>
<evidence type="ECO:0000256" key="7">
    <source>
        <dbReference type="ARBA" id="ARBA00023125"/>
    </source>
</evidence>
<dbReference type="InterPro" id="IPR028262">
    <property type="entry name" value="CTC1_plant"/>
</dbReference>
<evidence type="ECO:0000313" key="9">
    <source>
        <dbReference type="EMBL" id="KAI7737494.1"/>
    </source>
</evidence>
<evidence type="ECO:0000256" key="4">
    <source>
        <dbReference type="ARBA" id="ARBA00016175"/>
    </source>
</evidence>
<dbReference type="PANTHER" id="PTHR14865">
    <property type="entry name" value="CST COMPLEX SUBUNIT CTC1"/>
    <property type="match status" value="1"/>
</dbReference>
<name>A0AAD5CBB0_AMBAR</name>
<dbReference type="Pfam" id="PF15491">
    <property type="entry name" value="CTC1_2"/>
    <property type="match status" value="1"/>
</dbReference>
<reference evidence="9" key="1">
    <citation type="submission" date="2022-06" db="EMBL/GenBank/DDBJ databases">
        <title>Uncovering the hologenomic basis of an extraordinary plant invasion.</title>
        <authorList>
            <person name="Bieker V.C."/>
            <person name="Martin M.D."/>
            <person name="Gilbert T."/>
            <person name="Hodgins K."/>
            <person name="Battlay P."/>
            <person name="Petersen B."/>
            <person name="Wilson J."/>
        </authorList>
    </citation>
    <scope>NUCLEOTIDE SEQUENCE</scope>
    <source>
        <strain evidence="9">AA19_3_7</strain>
        <tissue evidence="9">Leaf</tissue>
    </source>
</reference>
<comment type="subcellular location">
    <subcellularLocation>
        <location evidence="2">Chromosome</location>
        <location evidence="2">Telomere</location>
    </subcellularLocation>
    <subcellularLocation>
        <location evidence="1">Nucleus</location>
    </subcellularLocation>
</comment>
<keyword evidence="7" id="KW-0238">DNA-binding</keyword>
<keyword evidence="10" id="KW-1185">Reference proteome</keyword>
<dbReference type="GO" id="GO:0042162">
    <property type="term" value="F:telomeric DNA binding"/>
    <property type="evidence" value="ECO:0007669"/>
    <property type="project" value="TreeGrafter"/>
</dbReference>
<comment type="similarity">
    <text evidence="3">Belongs to the CTC1 family.</text>
</comment>
<keyword evidence="5" id="KW-0158">Chromosome</keyword>
<evidence type="ECO:0000256" key="6">
    <source>
        <dbReference type="ARBA" id="ARBA00022895"/>
    </source>
</evidence>
<protein>
    <recommendedName>
        <fullName evidence="4">CST complex subunit CTC1</fullName>
    </recommendedName>
</protein>
<dbReference type="PANTHER" id="PTHR14865:SF2">
    <property type="entry name" value="CST COMPLEX SUBUNIT CTC1"/>
    <property type="match status" value="1"/>
</dbReference>
<dbReference type="InterPro" id="IPR042617">
    <property type="entry name" value="CTC1-like"/>
</dbReference>
<gene>
    <name evidence="9" type="ORF">M8C21_020979</name>
</gene>
<accession>A0AAD5CBB0</accession>
<evidence type="ECO:0000256" key="3">
    <source>
        <dbReference type="ARBA" id="ARBA00006332"/>
    </source>
</evidence>
<dbReference type="EMBL" id="JAMZMK010009005">
    <property type="protein sequence ID" value="KAI7737494.1"/>
    <property type="molecule type" value="Genomic_DNA"/>
</dbReference>
<dbReference type="AlphaFoldDB" id="A0AAD5CBB0"/>
<evidence type="ECO:0000256" key="8">
    <source>
        <dbReference type="ARBA" id="ARBA00023242"/>
    </source>
</evidence>
<evidence type="ECO:0000256" key="1">
    <source>
        <dbReference type="ARBA" id="ARBA00004123"/>
    </source>
</evidence>
<evidence type="ECO:0000256" key="5">
    <source>
        <dbReference type="ARBA" id="ARBA00022454"/>
    </source>
</evidence>
<dbReference type="GO" id="GO:0045740">
    <property type="term" value="P:positive regulation of DNA replication"/>
    <property type="evidence" value="ECO:0007669"/>
    <property type="project" value="TreeGrafter"/>
</dbReference>
<evidence type="ECO:0000256" key="2">
    <source>
        <dbReference type="ARBA" id="ARBA00004574"/>
    </source>
</evidence>
<dbReference type="GO" id="GO:0010833">
    <property type="term" value="P:telomere maintenance via telomere lengthening"/>
    <property type="evidence" value="ECO:0007669"/>
    <property type="project" value="TreeGrafter"/>
</dbReference>
<evidence type="ECO:0000313" key="10">
    <source>
        <dbReference type="Proteomes" id="UP001206925"/>
    </source>
</evidence>
<keyword evidence="8" id="KW-0539">Nucleus</keyword>
<dbReference type="GO" id="GO:1990879">
    <property type="term" value="C:CST complex"/>
    <property type="evidence" value="ECO:0007669"/>
    <property type="project" value="TreeGrafter"/>
</dbReference>
<keyword evidence="6" id="KW-0779">Telomere</keyword>
<feature type="non-terminal residue" evidence="9">
    <location>
        <position position="907"/>
    </location>
</feature>
<dbReference type="GO" id="GO:0003697">
    <property type="term" value="F:single-stranded DNA binding"/>
    <property type="evidence" value="ECO:0007669"/>
    <property type="project" value="TreeGrafter"/>
</dbReference>
<organism evidence="9 10">
    <name type="scientific">Ambrosia artemisiifolia</name>
    <name type="common">Common ragweed</name>
    <dbReference type="NCBI Taxonomy" id="4212"/>
    <lineage>
        <taxon>Eukaryota</taxon>
        <taxon>Viridiplantae</taxon>
        <taxon>Streptophyta</taxon>
        <taxon>Embryophyta</taxon>
        <taxon>Tracheophyta</taxon>
        <taxon>Spermatophyta</taxon>
        <taxon>Magnoliopsida</taxon>
        <taxon>eudicotyledons</taxon>
        <taxon>Gunneridae</taxon>
        <taxon>Pentapetalae</taxon>
        <taxon>asterids</taxon>
        <taxon>campanulids</taxon>
        <taxon>Asterales</taxon>
        <taxon>Asteraceae</taxon>
        <taxon>Asteroideae</taxon>
        <taxon>Heliantheae alliance</taxon>
        <taxon>Heliantheae</taxon>
        <taxon>Ambrosia</taxon>
    </lineage>
</organism>